<keyword evidence="9" id="KW-1185">Reference proteome</keyword>
<dbReference type="Pfam" id="PF01522">
    <property type="entry name" value="Polysacc_deac_1"/>
    <property type="match status" value="1"/>
</dbReference>
<accession>A0A1Y2E9L7</accession>
<keyword evidence="4 8" id="KW-0378">Hydrolase</keyword>
<evidence type="ECO:0000256" key="4">
    <source>
        <dbReference type="ARBA" id="ARBA00022801"/>
    </source>
</evidence>
<dbReference type="GO" id="GO:0046872">
    <property type="term" value="F:metal ion binding"/>
    <property type="evidence" value="ECO:0007669"/>
    <property type="project" value="UniProtKB-KW"/>
</dbReference>
<sequence length="317" mass="34980">MRFFNTFALVSSAIAVVKSAMIYSCTQPNTIALTFDDGPGHFTEELVDALKGTDIHVTFFINGNNWLGDITDNPAQEVIGKAAADGHQIATHTWAHKVPLTNPEREADINRLADLIEKNAGYRPSYFRAPLGECDDACIAFYESIGYKVIQWDTDTNDWHYAKFMKKPIEGEPQTEEEKADEEQARVKTVAHVKQFLTDKWAQKKESYLVLMHDVQVHTVKEIVPWILKNKPEGYKFVTVAECLGDASQGKMSASRVVAFAGAPSTSSVAPVATPTLETVVPGNITVSNLQNSGAMTVSSNLYIVAALLVYSLYMLL</sequence>
<protein>
    <submittedName>
        <fullName evidence="8">Glycoside hydrolase/deacetylase</fullName>
    </submittedName>
</protein>
<keyword evidence="3 6" id="KW-0732">Signal</keyword>
<organism evidence="8 9">
    <name type="scientific">Neocallimastix californiae</name>
    <dbReference type="NCBI Taxonomy" id="1754190"/>
    <lineage>
        <taxon>Eukaryota</taxon>
        <taxon>Fungi</taxon>
        <taxon>Fungi incertae sedis</taxon>
        <taxon>Chytridiomycota</taxon>
        <taxon>Chytridiomycota incertae sedis</taxon>
        <taxon>Neocallimastigomycetes</taxon>
        <taxon>Neocallimastigales</taxon>
        <taxon>Neocallimastigaceae</taxon>
        <taxon>Neocallimastix</taxon>
    </lineage>
</organism>
<dbReference type="InterPro" id="IPR002509">
    <property type="entry name" value="NODB_dom"/>
</dbReference>
<evidence type="ECO:0000259" key="7">
    <source>
        <dbReference type="PROSITE" id="PS51677"/>
    </source>
</evidence>
<proteinExistence type="predicted"/>
<dbReference type="PANTHER" id="PTHR46471">
    <property type="entry name" value="CHITIN DEACETYLASE"/>
    <property type="match status" value="1"/>
</dbReference>
<reference evidence="8 9" key="1">
    <citation type="submission" date="2016-08" db="EMBL/GenBank/DDBJ databases">
        <title>A Parts List for Fungal Cellulosomes Revealed by Comparative Genomics.</title>
        <authorList>
            <consortium name="DOE Joint Genome Institute"/>
            <person name="Haitjema C.H."/>
            <person name="Gilmore S.P."/>
            <person name="Henske J.K."/>
            <person name="Solomon K.V."/>
            <person name="De Groot R."/>
            <person name="Kuo A."/>
            <person name="Mondo S.J."/>
            <person name="Salamov A.A."/>
            <person name="Labutti K."/>
            <person name="Zhao Z."/>
            <person name="Chiniquy J."/>
            <person name="Barry K."/>
            <person name="Brewer H.M."/>
            <person name="Purvine S.O."/>
            <person name="Wright A.T."/>
            <person name="Boxma B."/>
            <person name="Van Alen T."/>
            <person name="Hackstein J.H."/>
            <person name="Baker S.E."/>
            <person name="Grigoriev I.V."/>
            <person name="O'Malley M.A."/>
        </authorList>
    </citation>
    <scope>NUCLEOTIDE SEQUENCE [LARGE SCALE GENOMIC DNA]</scope>
    <source>
        <strain evidence="8 9">G1</strain>
    </source>
</reference>
<evidence type="ECO:0000256" key="6">
    <source>
        <dbReference type="SAM" id="SignalP"/>
    </source>
</evidence>
<dbReference type="EMBL" id="MCOG01000046">
    <property type="protein sequence ID" value="ORY68097.1"/>
    <property type="molecule type" value="Genomic_DNA"/>
</dbReference>
<dbReference type="PROSITE" id="PS51677">
    <property type="entry name" value="NODB"/>
    <property type="match status" value="1"/>
</dbReference>
<dbReference type="OrthoDB" id="5547340at2759"/>
<name>A0A1Y2E9L7_9FUNG</name>
<dbReference type="Gene3D" id="3.20.20.370">
    <property type="entry name" value="Glycoside hydrolase/deacetylase"/>
    <property type="match status" value="1"/>
</dbReference>
<evidence type="ECO:0000313" key="8">
    <source>
        <dbReference type="EMBL" id="ORY68097.1"/>
    </source>
</evidence>
<feature type="chain" id="PRO_5013299543" evidence="6">
    <location>
        <begin position="20"/>
        <end position="317"/>
    </location>
</feature>
<feature type="domain" description="NodB homology" evidence="7">
    <location>
        <begin position="29"/>
        <end position="238"/>
    </location>
</feature>
<dbReference type="Proteomes" id="UP000193920">
    <property type="component" value="Unassembled WGS sequence"/>
</dbReference>
<dbReference type="AlphaFoldDB" id="A0A1Y2E9L7"/>
<dbReference type="GO" id="GO:0016810">
    <property type="term" value="F:hydrolase activity, acting on carbon-nitrogen (but not peptide) bonds"/>
    <property type="evidence" value="ECO:0007669"/>
    <property type="project" value="InterPro"/>
</dbReference>
<evidence type="ECO:0000256" key="2">
    <source>
        <dbReference type="ARBA" id="ARBA00022723"/>
    </source>
</evidence>
<keyword evidence="5" id="KW-0119">Carbohydrate metabolism</keyword>
<evidence type="ECO:0000256" key="5">
    <source>
        <dbReference type="ARBA" id="ARBA00023277"/>
    </source>
</evidence>
<dbReference type="InterPro" id="IPR011330">
    <property type="entry name" value="Glyco_hydro/deAcase_b/a-brl"/>
</dbReference>
<feature type="signal peptide" evidence="6">
    <location>
        <begin position="1"/>
        <end position="19"/>
    </location>
</feature>
<evidence type="ECO:0000256" key="1">
    <source>
        <dbReference type="ARBA" id="ARBA00001941"/>
    </source>
</evidence>
<dbReference type="SUPFAM" id="SSF88713">
    <property type="entry name" value="Glycoside hydrolase/deacetylase"/>
    <property type="match status" value="1"/>
</dbReference>
<evidence type="ECO:0000313" key="9">
    <source>
        <dbReference type="Proteomes" id="UP000193920"/>
    </source>
</evidence>
<comment type="caution">
    <text evidence="8">The sequence shown here is derived from an EMBL/GenBank/DDBJ whole genome shotgun (WGS) entry which is preliminary data.</text>
</comment>
<dbReference type="PANTHER" id="PTHR46471:SF6">
    <property type="entry name" value="GLYCOSYL HYDROLASE"/>
    <property type="match status" value="1"/>
</dbReference>
<comment type="cofactor">
    <cofactor evidence="1">
        <name>Co(2+)</name>
        <dbReference type="ChEBI" id="CHEBI:48828"/>
    </cofactor>
</comment>
<gene>
    <name evidence="8" type="ORF">LY90DRAFT_700372</name>
</gene>
<dbReference type="STRING" id="1754190.A0A1Y2E9L7"/>
<keyword evidence="2" id="KW-0479">Metal-binding</keyword>
<dbReference type="GO" id="GO:0005975">
    <property type="term" value="P:carbohydrate metabolic process"/>
    <property type="evidence" value="ECO:0007669"/>
    <property type="project" value="InterPro"/>
</dbReference>
<evidence type="ECO:0000256" key="3">
    <source>
        <dbReference type="ARBA" id="ARBA00022729"/>
    </source>
</evidence>